<organism evidence="1">
    <name type="scientific">Stegastes partitus</name>
    <name type="common">bicolor damselfish</name>
    <dbReference type="NCBI Taxonomy" id="144197"/>
    <lineage>
        <taxon>Eukaryota</taxon>
        <taxon>Metazoa</taxon>
        <taxon>Chordata</taxon>
        <taxon>Craniata</taxon>
        <taxon>Vertebrata</taxon>
        <taxon>Euteleostomi</taxon>
        <taxon>Actinopterygii</taxon>
        <taxon>Neopterygii</taxon>
        <taxon>Teleostei</taxon>
        <taxon>Neoteleostei</taxon>
        <taxon>Acanthomorphata</taxon>
        <taxon>Ovalentaria</taxon>
        <taxon>Pomacentridae</taxon>
        <taxon>Stegastes</taxon>
    </lineage>
</organism>
<evidence type="ECO:0008006" key="2">
    <source>
        <dbReference type="Google" id="ProtNLM"/>
    </source>
</evidence>
<accession>A0A3B5AZ81</accession>
<evidence type="ECO:0000313" key="1">
    <source>
        <dbReference type="Ensembl" id="ENSSPAP00000026240.1"/>
    </source>
</evidence>
<reference evidence="1" key="1">
    <citation type="submission" date="2023-09" db="UniProtKB">
        <authorList>
            <consortium name="Ensembl"/>
        </authorList>
    </citation>
    <scope>IDENTIFICATION</scope>
</reference>
<dbReference type="STRING" id="144197.ENSSPAP00000026240"/>
<name>A0A3B5AZ81_9TELE</name>
<dbReference type="AlphaFoldDB" id="A0A3B5AZ81"/>
<dbReference type="GeneTree" id="ENSGT00940000178087"/>
<sequence>MPKTKELCEATKAAILALLEVGMSERQAAEKLTSVNYTKKKQAQHGTTKLLAGCGRKRLSTPRDNHALICSCVRNHHQTSRDLKNEWALWRSVTCLARHTESHRAQKKPFINERQRKARLLFAGDHKDWTITCRTFTEKTRVCVLYGM</sequence>
<protein>
    <recommendedName>
        <fullName evidence="2">Transposase Tc1-like domain-containing protein</fullName>
    </recommendedName>
</protein>
<dbReference type="Ensembl" id="ENSSPAT00000026668.1">
    <property type="protein sequence ID" value="ENSSPAP00000026240.1"/>
    <property type="gene ID" value="ENSSPAG00000019798.1"/>
</dbReference>
<proteinExistence type="predicted"/>